<dbReference type="GO" id="GO:0032259">
    <property type="term" value="P:methylation"/>
    <property type="evidence" value="ECO:0007669"/>
    <property type="project" value="UniProtKB-KW"/>
</dbReference>
<proteinExistence type="predicted"/>
<dbReference type="CDD" id="cd02440">
    <property type="entry name" value="AdoMet_MTases"/>
    <property type="match status" value="1"/>
</dbReference>
<dbReference type="AlphaFoldDB" id="A0A918YUF5"/>
<keyword evidence="2" id="KW-0489">Methyltransferase</keyword>
<dbReference type="SUPFAM" id="SSF53335">
    <property type="entry name" value="S-adenosyl-L-methionine-dependent methyltransferases"/>
    <property type="match status" value="1"/>
</dbReference>
<organism evidence="2 3">
    <name type="scientific">Streptomyces alanosinicus</name>
    <dbReference type="NCBI Taxonomy" id="68171"/>
    <lineage>
        <taxon>Bacteria</taxon>
        <taxon>Bacillati</taxon>
        <taxon>Actinomycetota</taxon>
        <taxon>Actinomycetes</taxon>
        <taxon>Kitasatosporales</taxon>
        <taxon>Streptomycetaceae</taxon>
        <taxon>Streptomyces</taxon>
    </lineage>
</organism>
<dbReference type="InterPro" id="IPR050508">
    <property type="entry name" value="Methyltransf_Superfamily"/>
</dbReference>
<sequence length="284" mass="30149">MPISSSPPPSGVRFSLDFMPTLSRSLAHMTKNTGRTLSATDELIALLDAADRLPGAEGLRARTYGLLGAGPDTAVVDVGCGAGRGVAELAERGVKAVGVDPDEQMIAVARGRWPGADFRVAAAYELPLADHSMDGYRADKVFHELAEPEQALAEAHRVLVPGGRVVLTGQDWDTFVIDSGQPALTRSIVHARTDLIAAPRAARRYRNLLLDADFEDVTLDVHTGVFTGPTMLPLLAGLAEGACSSGAVTREQTDGWLAEQRTRAEADRLFLALPMFVAAATAPR</sequence>
<reference evidence="2" key="1">
    <citation type="journal article" date="2014" name="Int. J. Syst. Evol. Microbiol.">
        <title>Complete genome sequence of Corynebacterium casei LMG S-19264T (=DSM 44701T), isolated from a smear-ripened cheese.</title>
        <authorList>
            <consortium name="US DOE Joint Genome Institute (JGI-PGF)"/>
            <person name="Walter F."/>
            <person name="Albersmeier A."/>
            <person name="Kalinowski J."/>
            <person name="Ruckert C."/>
        </authorList>
    </citation>
    <scope>NUCLEOTIDE SEQUENCE</scope>
    <source>
        <strain evidence="2">JCM 4714</strain>
    </source>
</reference>
<dbReference type="Pfam" id="PF08241">
    <property type="entry name" value="Methyltransf_11"/>
    <property type="match status" value="1"/>
</dbReference>
<dbReference type="GO" id="GO:0008757">
    <property type="term" value="F:S-adenosylmethionine-dependent methyltransferase activity"/>
    <property type="evidence" value="ECO:0007669"/>
    <property type="project" value="InterPro"/>
</dbReference>
<evidence type="ECO:0000313" key="3">
    <source>
        <dbReference type="Proteomes" id="UP000655443"/>
    </source>
</evidence>
<dbReference type="PANTHER" id="PTHR42912">
    <property type="entry name" value="METHYLTRANSFERASE"/>
    <property type="match status" value="1"/>
</dbReference>
<accession>A0A918YUF5</accession>
<gene>
    <name evidence="2" type="ORF">GCM10010339_84550</name>
</gene>
<name>A0A918YUF5_9ACTN</name>
<evidence type="ECO:0000259" key="1">
    <source>
        <dbReference type="Pfam" id="PF08241"/>
    </source>
</evidence>
<reference evidence="2" key="2">
    <citation type="submission" date="2020-09" db="EMBL/GenBank/DDBJ databases">
        <authorList>
            <person name="Sun Q."/>
            <person name="Ohkuma M."/>
        </authorList>
    </citation>
    <scope>NUCLEOTIDE SEQUENCE</scope>
    <source>
        <strain evidence="2">JCM 4714</strain>
    </source>
</reference>
<dbReference type="InterPro" id="IPR013216">
    <property type="entry name" value="Methyltransf_11"/>
</dbReference>
<comment type="caution">
    <text evidence="2">The sequence shown here is derived from an EMBL/GenBank/DDBJ whole genome shotgun (WGS) entry which is preliminary data.</text>
</comment>
<keyword evidence="2" id="KW-0808">Transferase</keyword>
<dbReference type="Gene3D" id="3.40.50.150">
    <property type="entry name" value="Vaccinia Virus protein VP39"/>
    <property type="match status" value="1"/>
</dbReference>
<dbReference type="EMBL" id="BMVG01000049">
    <property type="protein sequence ID" value="GHE14348.1"/>
    <property type="molecule type" value="Genomic_DNA"/>
</dbReference>
<dbReference type="Proteomes" id="UP000655443">
    <property type="component" value="Unassembled WGS sequence"/>
</dbReference>
<dbReference type="PANTHER" id="PTHR42912:SF94">
    <property type="entry name" value="METHYLTRANSFERASE TYPE 11 DOMAIN-CONTAINING PROTEIN"/>
    <property type="match status" value="1"/>
</dbReference>
<dbReference type="InterPro" id="IPR029063">
    <property type="entry name" value="SAM-dependent_MTases_sf"/>
</dbReference>
<protein>
    <submittedName>
        <fullName evidence="2">Methyltransferase</fullName>
    </submittedName>
</protein>
<feature type="domain" description="Methyltransferase type 11" evidence="1">
    <location>
        <begin position="76"/>
        <end position="167"/>
    </location>
</feature>
<evidence type="ECO:0000313" key="2">
    <source>
        <dbReference type="EMBL" id="GHE14348.1"/>
    </source>
</evidence>
<keyword evidence="3" id="KW-1185">Reference proteome</keyword>